<dbReference type="AlphaFoldDB" id="A0A7W3J3Z3"/>
<comment type="caution">
    <text evidence="1">The sequence shown here is derived from an EMBL/GenBank/DDBJ whole genome shotgun (WGS) entry which is preliminary data.</text>
</comment>
<protein>
    <submittedName>
        <fullName evidence="1">Carbon monoxide dehydrogenase subunit G</fullName>
    </submittedName>
</protein>
<dbReference type="InterPro" id="IPR019587">
    <property type="entry name" value="Polyketide_cyclase/dehydratase"/>
</dbReference>
<sequence>MQLQRTVRTTASPDVVFDYLSDFTTTTEWDPGTVSTVLLSGDGGVGTTYRNVSSFLGRESELTYTVVERISPTRFALRGENKTVVAHDTMEVHPEGAGTRVTYTADFTFKGVAKFLAPLLRPALTRLGDHAEEGLAAALGKLA</sequence>
<gene>
    <name evidence="1" type="ORF">FB382_004064</name>
</gene>
<dbReference type="InterPro" id="IPR023393">
    <property type="entry name" value="START-like_dom_sf"/>
</dbReference>
<reference evidence="1 2" key="1">
    <citation type="submission" date="2020-07" db="EMBL/GenBank/DDBJ databases">
        <title>Sequencing the genomes of 1000 actinobacteria strains.</title>
        <authorList>
            <person name="Klenk H.-P."/>
        </authorList>
    </citation>
    <scope>NUCLEOTIDE SEQUENCE [LARGE SCALE GENOMIC DNA]</scope>
    <source>
        <strain evidence="1 2">DSM 21349</strain>
    </source>
</reference>
<proteinExistence type="predicted"/>
<dbReference type="Pfam" id="PF10604">
    <property type="entry name" value="Polyketide_cyc2"/>
    <property type="match status" value="1"/>
</dbReference>
<accession>A0A7W3J3Z3</accession>
<dbReference type="EMBL" id="JACGXA010000003">
    <property type="protein sequence ID" value="MBA8805719.1"/>
    <property type="molecule type" value="Genomic_DNA"/>
</dbReference>
<evidence type="ECO:0000313" key="2">
    <source>
        <dbReference type="Proteomes" id="UP000580910"/>
    </source>
</evidence>
<dbReference type="SUPFAM" id="SSF55961">
    <property type="entry name" value="Bet v1-like"/>
    <property type="match status" value="1"/>
</dbReference>
<name>A0A7W3J3Z3_9ACTN</name>
<dbReference type="CDD" id="cd08865">
    <property type="entry name" value="SRPBCC_10"/>
    <property type="match status" value="1"/>
</dbReference>
<dbReference type="Gene3D" id="3.30.530.20">
    <property type="match status" value="1"/>
</dbReference>
<keyword evidence="2" id="KW-1185">Reference proteome</keyword>
<organism evidence="1 2">
    <name type="scientific">Nocardioides ginsengisegetis</name>
    <dbReference type="NCBI Taxonomy" id="661491"/>
    <lineage>
        <taxon>Bacteria</taxon>
        <taxon>Bacillati</taxon>
        <taxon>Actinomycetota</taxon>
        <taxon>Actinomycetes</taxon>
        <taxon>Propionibacteriales</taxon>
        <taxon>Nocardioidaceae</taxon>
        <taxon>Nocardioides</taxon>
    </lineage>
</organism>
<dbReference type="Proteomes" id="UP000580910">
    <property type="component" value="Unassembled WGS sequence"/>
</dbReference>
<evidence type="ECO:0000313" key="1">
    <source>
        <dbReference type="EMBL" id="MBA8805719.1"/>
    </source>
</evidence>
<dbReference type="RefSeq" id="WP_182541746.1">
    <property type="nucleotide sequence ID" value="NZ_JACGXA010000003.1"/>
</dbReference>